<feature type="binding site" evidence="15">
    <location>
        <position position="148"/>
    </location>
    <ligand>
        <name>FAD</name>
        <dbReference type="ChEBI" id="CHEBI:57692"/>
    </ligand>
</feature>
<sequence>MDSNKTVNPDLKNERQKCTFNPLELTYLVYEGRDRNKQRKEIENFFFSDPDLQDKVPLDFLSHKEKYEETIRKACVIHKKLLEYRSIAGHIDSETEKLLQSVIAAVLKDGNPFGLNTVMFVPALLGQGTPEQQSKWLKRAIKYEIIGTELGHGTFIRGLETTAHYDPNTQEFILNSPTLSSYKWWMPSMGHTANYAVVMAQLYTQGVRRGIHLFIVQIRDEETHEPMPGIKVGEIGTKVGMHAINNGYLGFENVRIPRNRMLMKNAQLPDGSYVKAPSDKLTYGAMMFVRVIMLQGAAAQLAQASTIAIRYSVVRRQSEMKPGEPEPQILDYRTQQYKLFPNLATSLAIKQSASFVWKMYTDNFVIKFDSSGNSIFYERAKAVCTSTAAQGVETCRLSCGGHGYMTCSNFSCIYGVATASCTYEGENTVLLLQTARYLMKAWQQAVSGVNLTPTVAYLKEALSERKSSQQWENSIPHIVKAFQRVSAGKVRMGLKSLQKRINGGFAPEVAWNSTSIELAECAEAHARTFLVETFIKRIAEINCSVALKTVLVQLSELFAIYTLLRNKGDFLAFSNMTPQDISGLQVWMENLLEALRPNAVGIVDGFDFHDRVLSSALGAYDGRVYERLFEEASKSPLNKETVNQSFHKYLKPFLKSSL</sequence>
<keyword evidence="8" id="KW-0276">Fatty acid metabolism</keyword>
<dbReference type="InterPro" id="IPR036250">
    <property type="entry name" value="AcylCo_DH-like_C"/>
</dbReference>
<name>A0AAD7ZBW4_DIPPU</name>
<evidence type="ECO:0000256" key="9">
    <source>
        <dbReference type="ARBA" id="ARBA00022840"/>
    </source>
</evidence>
<dbReference type="PANTHER" id="PTHR10909">
    <property type="entry name" value="ELECTRON TRANSPORT OXIDOREDUCTASE"/>
    <property type="match status" value="1"/>
</dbReference>
<keyword evidence="10" id="KW-0560">Oxidoreductase</keyword>
<reference evidence="20" key="1">
    <citation type="journal article" date="2023" name="IScience">
        <title>Live-bearing cockroach genome reveals convergent evolutionary mechanisms linked to viviparity in insects and beyond.</title>
        <authorList>
            <person name="Fouks B."/>
            <person name="Harrison M.C."/>
            <person name="Mikhailova A.A."/>
            <person name="Marchal E."/>
            <person name="English S."/>
            <person name="Carruthers M."/>
            <person name="Jennings E.C."/>
            <person name="Chiamaka E.L."/>
            <person name="Frigard R.A."/>
            <person name="Pippel M."/>
            <person name="Attardo G.M."/>
            <person name="Benoit J.B."/>
            <person name="Bornberg-Bauer E."/>
            <person name="Tobe S.S."/>
        </authorList>
    </citation>
    <scope>NUCLEOTIDE SEQUENCE</scope>
    <source>
        <strain evidence="20">Stay&amp;Tobe</strain>
    </source>
</reference>
<keyword evidence="5 13" id="KW-0285">Flavoprotein</keyword>
<dbReference type="InterPro" id="IPR029320">
    <property type="entry name" value="Acyl-CoA_ox_N"/>
</dbReference>
<evidence type="ECO:0000259" key="17">
    <source>
        <dbReference type="Pfam" id="PF02770"/>
    </source>
</evidence>
<dbReference type="GO" id="GO:0071949">
    <property type="term" value="F:FAD binding"/>
    <property type="evidence" value="ECO:0007669"/>
    <property type="project" value="InterPro"/>
</dbReference>
<evidence type="ECO:0000256" key="14">
    <source>
        <dbReference type="PIRSR" id="PIRSR000168-1"/>
    </source>
</evidence>
<dbReference type="FunFam" id="1.20.140.10:FF:000005">
    <property type="entry name" value="Acyl-coenzyme A oxidase"/>
    <property type="match status" value="1"/>
</dbReference>
<evidence type="ECO:0000313" key="21">
    <source>
        <dbReference type="Proteomes" id="UP001233999"/>
    </source>
</evidence>
<dbReference type="Gene3D" id="1.20.140.10">
    <property type="entry name" value="Butyryl-CoA Dehydrogenase, subunit A, domain 3"/>
    <property type="match status" value="2"/>
</dbReference>
<dbReference type="SUPFAM" id="SSF56645">
    <property type="entry name" value="Acyl-CoA dehydrogenase NM domain-like"/>
    <property type="match status" value="1"/>
</dbReference>
<dbReference type="InterPro" id="IPR009100">
    <property type="entry name" value="AcylCoA_DH/oxidase_NM_dom_sf"/>
</dbReference>
<evidence type="ECO:0000256" key="13">
    <source>
        <dbReference type="PIRNR" id="PIRNR000168"/>
    </source>
</evidence>
<dbReference type="SUPFAM" id="SSF47203">
    <property type="entry name" value="Acyl-CoA dehydrogenase C-terminal domain-like"/>
    <property type="match status" value="2"/>
</dbReference>
<dbReference type="Pfam" id="PF14749">
    <property type="entry name" value="Acyl-CoA_ox_N"/>
    <property type="match status" value="1"/>
</dbReference>
<evidence type="ECO:0000256" key="4">
    <source>
        <dbReference type="ARBA" id="ARBA00006288"/>
    </source>
</evidence>
<evidence type="ECO:0000256" key="6">
    <source>
        <dbReference type="ARBA" id="ARBA00022741"/>
    </source>
</evidence>
<evidence type="ECO:0000256" key="11">
    <source>
        <dbReference type="ARBA" id="ARBA00023098"/>
    </source>
</evidence>
<dbReference type="FunFam" id="1.20.140.10:FF:000013">
    <property type="entry name" value="Acyl-coenzyme A oxidase"/>
    <property type="match status" value="1"/>
</dbReference>
<comment type="pathway">
    <text evidence="3">Lipid metabolism; peroxisomal fatty acid beta-oxidation.</text>
</comment>
<feature type="domain" description="Acyl-CoA oxidase C-alpha1" evidence="19">
    <location>
        <begin position="283"/>
        <end position="439"/>
    </location>
</feature>
<keyword evidence="21" id="KW-1185">Reference proteome</keyword>
<dbReference type="Pfam" id="PF01756">
    <property type="entry name" value="ACOX"/>
    <property type="match status" value="1"/>
</dbReference>
<dbReference type="GO" id="GO:0005524">
    <property type="term" value="F:ATP binding"/>
    <property type="evidence" value="ECO:0007669"/>
    <property type="project" value="UniProtKB-KW"/>
</dbReference>
<dbReference type="GO" id="GO:0005504">
    <property type="term" value="F:fatty acid binding"/>
    <property type="evidence" value="ECO:0007669"/>
    <property type="project" value="TreeGrafter"/>
</dbReference>
<dbReference type="Proteomes" id="UP001233999">
    <property type="component" value="Unassembled WGS sequence"/>
</dbReference>
<organism evidence="20 21">
    <name type="scientific">Diploptera punctata</name>
    <name type="common">Pacific beetle cockroach</name>
    <dbReference type="NCBI Taxonomy" id="6984"/>
    <lineage>
        <taxon>Eukaryota</taxon>
        <taxon>Metazoa</taxon>
        <taxon>Ecdysozoa</taxon>
        <taxon>Arthropoda</taxon>
        <taxon>Hexapoda</taxon>
        <taxon>Insecta</taxon>
        <taxon>Pterygota</taxon>
        <taxon>Neoptera</taxon>
        <taxon>Polyneoptera</taxon>
        <taxon>Dictyoptera</taxon>
        <taxon>Blattodea</taxon>
        <taxon>Blaberoidea</taxon>
        <taxon>Blaberidae</taxon>
        <taxon>Diplopterinae</taxon>
        <taxon>Diploptera</taxon>
    </lineage>
</organism>
<evidence type="ECO:0000256" key="1">
    <source>
        <dbReference type="ARBA" id="ARBA00001974"/>
    </source>
</evidence>
<dbReference type="FunFam" id="1.10.540.10:FF:000006">
    <property type="entry name" value="Acyl-coenzyme A oxidase"/>
    <property type="match status" value="1"/>
</dbReference>
<gene>
    <name evidence="20" type="ORF">L9F63_005751</name>
</gene>
<dbReference type="InterPro" id="IPR046373">
    <property type="entry name" value="Acyl-CoA_Oxase/DH_mid-dom_sf"/>
</dbReference>
<dbReference type="GO" id="GO:0033540">
    <property type="term" value="P:fatty acid beta-oxidation using acyl-CoA oxidase"/>
    <property type="evidence" value="ECO:0007669"/>
    <property type="project" value="TreeGrafter"/>
</dbReference>
<evidence type="ECO:0000256" key="10">
    <source>
        <dbReference type="ARBA" id="ARBA00023002"/>
    </source>
</evidence>
<evidence type="ECO:0000256" key="12">
    <source>
        <dbReference type="ARBA" id="ARBA00023140"/>
    </source>
</evidence>
<dbReference type="GO" id="GO:0055088">
    <property type="term" value="P:lipid homeostasis"/>
    <property type="evidence" value="ECO:0007669"/>
    <property type="project" value="TreeGrafter"/>
</dbReference>
<proteinExistence type="inferred from homology"/>
<dbReference type="InterPro" id="IPR012258">
    <property type="entry name" value="Acyl-CoA_oxidase"/>
</dbReference>
<feature type="active site" description="Proton acceptor" evidence="14">
    <location>
        <position position="424"/>
    </location>
</feature>
<evidence type="ECO:0000259" key="19">
    <source>
        <dbReference type="Pfam" id="PF22924"/>
    </source>
</evidence>
<protein>
    <recommendedName>
        <fullName evidence="13">Acyl-coenzyme A oxidase</fullName>
    </recommendedName>
</protein>
<dbReference type="PANTHER" id="PTHR10909:SF250">
    <property type="entry name" value="PEROXISOMAL ACYL-COENZYME A OXIDASE 1"/>
    <property type="match status" value="1"/>
</dbReference>
<dbReference type="GO" id="GO:0005777">
    <property type="term" value="C:peroxisome"/>
    <property type="evidence" value="ECO:0007669"/>
    <property type="project" value="UniProtKB-SubCell"/>
</dbReference>
<dbReference type="InterPro" id="IPR006091">
    <property type="entry name" value="Acyl-CoA_Oxase/DH_mid-dom"/>
</dbReference>
<keyword evidence="9" id="KW-0067">ATP-binding</keyword>
<comment type="subcellular location">
    <subcellularLocation>
        <location evidence="2">Peroxisome</location>
    </subcellularLocation>
</comment>
<feature type="domain" description="Acyl-CoA oxidase/dehydrogenase middle" evidence="17">
    <location>
        <begin position="147"/>
        <end position="254"/>
    </location>
</feature>
<dbReference type="EMBL" id="JASPKZ010009350">
    <property type="protein sequence ID" value="KAJ9577671.1"/>
    <property type="molecule type" value="Genomic_DNA"/>
</dbReference>
<keyword evidence="6" id="KW-0547">Nucleotide-binding</keyword>
<comment type="cofactor">
    <cofactor evidence="1">
        <name>FAD</name>
        <dbReference type="ChEBI" id="CHEBI:57692"/>
    </cofactor>
</comment>
<dbReference type="Pfam" id="PF02770">
    <property type="entry name" value="Acyl-CoA_dh_M"/>
    <property type="match status" value="1"/>
</dbReference>
<evidence type="ECO:0000256" key="15">
    <source>
        <dbReference type="PIRSR" id="PIRSR000168-2"/>
    </source>
</evidence>
<dbReference type="GO" id="GO:0003997">
    <property type="term" value="F:acyl-CoA oxidase activity"/>
    <property type="evidence" value="ECO:0007669"/>
    <property type="project" value="InterPro"/>
</dbReference>
<dbReference type="PIRSF" id="PIRSF000168">
    <property type="entry name" value="Acyl-CoA_oxidase"/>
    <property type="match status" value="1"/>
</dbReference>
<keyword evidence="12" id="KW-0576">Peroxisome</keyword>
<dbReference type="Gene3D" id="2.40.110.10">
    <property type="entry name" value="Butyryl-CoA Dehydrogenase, subunit A, domain 2"/>
    <property type="match status" value="1"/>
</dbReference>
<feature type="domain" description="Acyl-coenzyme A oxidase N-terminal" evidence="18">
    <location>
        <begin position="21"/>
        <end position="146"/>
    </location>
</feature>
<evidence type="ECO:0000256" key="8">
    <source>
        <dbReference type="ARBA" id="ARBA00022832"/>
    </source>
</evidence>
<evidence type="ECO:0000256" key="5">
    <source>
        <dbReference type="ARBA" id="ARBA00022630"/>
    </source>
</evidence>
<dbReference type="FunFam" id="2.40.110.10:FF:000003">
    <property type="entry name" value="Acyl-coenzyme A oxidase"/>
    <property type="match status" value="1"/>
</dbReference>
<evidence type="ECO:0000256" key="3">
    <source>
        <dbReference type="ARBA" id="ARBA00004846"/>
    </source>
</evidence>
<keyword evidence="7 13" id="KW-0274">FAD</keyword>
<evidence type="ECO:0000259" key="16">
    <source>
        <dbReference type="Pfam" id="PF01756"/>
    </source>
</evidence>
<evidence type="ECO:0000256" key="7">
    <source>
        <dbReference type="ARBA" id="ARBA00022827"/>
    </source>
</evidence>
<dbReference type="InterPro" id="IPR055060">
    <property type="entry name" value="ACOX_C_alpha1"/>
</dbReference>
<comment type="similarity">
    <text evidence="4 13">Belongs to the acyl-CoA oxidase family.</text>
</comment>
<evidence type="ECO:0000313" key="20">
    <source>
        <dbReference type="EMBL" id="KAJ9577671.1"/>
    </source>
</evidence>
<dbReference type="Gene3D" id="1.10.540.10">
    <property type="entry name" value="Acyl-CoA dehydrogenase/oxidase, N-terminal domain"/>
    <property type="match status" value="1"/>
</dbReference>
<feature type="domain" description="Acyl-CoA oxidase C-terminal" evidence="16">
    <location>
        <begin position="477"/>
        <end position="655"/>
    </location>
</feature>
<dbReference type="InterPro" id="IPR037069">
    <property type="entry name" value="AcylCoA_DH/ox_N_sf"/>
</dbReference>
<evidence type="ECO:0000256" key="2">
    <source>
        <dbReference type="ARBA" id="ARBA00004275"/>
    </source>
</evidence>
<comment type="caution">
    <text evidence="20">The sequence shown here is derived from an EMBL/GenBank/DDBJ whole genome shotgun (WGS) entry which is preliminary data.</text>
</comment>
<dbReference type="InterPro" id="IPR002655">
    <property type="entry name" value="Acyl-CoA_oxidase_C"/>
</dbReference>
<reference evidence="20" key="2">
    <citation type="submission" date="2023-05" db="EMBL/GenBank/DDBJ databases">
        <authorList>
            <person name="Fouks B."/>
        </authorList>
    </citation>
    <scope>NUCLEOTIDE SEQUENCE</scope>
    <source>
        <strain evidence="20">Stay&amp;Tobe</strain>
        <tissue evidence="20">Testes</tissue>
    </source>
</reference>
<evidence type="ECO:0000259" key="18">
    <source>
        <dbReference type="Pfam" id="PF14749"/>
    </source>
</evidence>
<accession>A0AAD7ZBW4</accession>
<dbReference type="Pfam" id="PF22924">
    <property type="entry name" value="ACOX_C_alpha1"/>
    <property type="match status" value="1"/>
</dbReference>
<dbReference type="AlphaFoldDB" id="A0AAD7ZBW4"/>
<keyword evidence="11" id="KW-0443">Lipid metabolism</keyword>